<sequence length="132" mass="14730">MFFIAAILESGSDELIEFEPQDHQPRSSDKVQLSGRKRLVGGVSSNMSSKGAKKIYKKVVKGYLAIWGAQGIAFQFANGKSKESKKRVTKKLHLVSSRNGKNAQNGSKREDMENSFFLGMNFVKAKWTMMPP</sequence>
<evidence type="ECO:0000313" key="2">
    <source>
        <dbReference type="EMBL" id="KAF2568974.1"/>
    </source>
</evidence>
<accession>A0A8S9IGX2</accession>
<reference evidence="2" key="1">
    <citation type="submission" date="2019-12" db="EMBL/GenBank/DDBJ databases">
        <title>Genome sequencing and annotation of Brassica cretica.</title>
        <authorList>
            <person name="Studholme D.J."/>
            <person name="Sarris P.F."/>
        </authorList>
    </citation>
    <scope>NUCLEOTIDE SEQUENCE</scope>
    <source>
        <strain evidence="2">PFS-001/15</strain>
        <tissue evidence="2">Leaf</tissue>
    </source>
</reference>
<dbReference type="AlphaFoldDB" id="A0A8S9IGX2"/>
<evidence type="ECO:0000313" key="3">
    <source>
        <dbReference type="Proteomes" id="UP000712281"/>
    </source>
</evidence>
<evidence type="ECO:0000256" key="1">
    <source>
        <dbReference type="SAM" id="MobiDB-lite"/>
    </source>
</evidence>
<feature type="compositionally biased region" description="Polar residues" evidence="1">
    <location>
        <begin position="96"/>
        <end position="106"/>
    </location>
</feature>
<comment type="caution">
    <text evidence="2">The sequence shown here is derived from an EMBL/GenBank/DDBJ whole genome shotgun (WGS) entry which is preliminary data.</text>
</comment>
<dbReference type="Proteomes" id="UP000712281">
    <property type="component" value="Unassembled WGS sequence"/>
</dbReference>
<organism evidence="2 3">
    <name type="scientific">Brassica cretica</name>
    <name type="common">Mustard</name>
    <dbReference type="NCBI Taxonomy" id="69181"/>
    <lineage>
        <taxon>Eukaryota</taxon>
        <taxon>Viridiplantae</taxon>
        <taxon>Streptophyta</taxon>
        <taxon>Embryophyta</taxon>
        <taxon>Tracheophyta</taxon>
        <taxon>Spermatophyta</taxon>
        <taxon>Magnoliopsida</taxon>
        <taxon>eudicotyledons</taxon>
        <taxon>Gunneridae</taxon>
        <taxon>Pentapetalae</taxon>
        <taxon>rosids</taxon>
        <taxon>malvids</taxon>
        <taxon>Brassicales</taxon>
        <taxon>Brassicaceae</taxon>
        <taxon>Brassiceae</taxon>
        <taxon>Brassica</taxon>
    </lineage>
</organism>
<name>A0A8S9IGX2_BRACR</name>
<feature type="region of interest" description="Disordered" evidence="1">
    <location>
        <begin position="91"/>
        <end position="110"/>
    </location>
</feature>
<protein>
    <submittedName>
        <fullName evidence="2">Uncharacterized protein</fullName>
    </submittedName>
</protein>
<proteinExistence type="predicted"/>
<gene>
    <name evidence="2" type="ORF">F2Q68_00024802</name>
</gene>
<dbReference type="EMBL" id="QGKW02001911">
    <property type="protein sequence ID" value="KAF2568974.1"/>
    <property type="molecule type" value="Genomic_DNA"/>
</dbReference>